<keyword evidence="2" id="KW-0677">Repeat</keyword>
<dbReference type="GO" id="GO:0006405">
    <property type="term" value="P:RNA export from nucleus"/>
    <property type="evidence" value="ECO:0000318"/>
    <property type="project" value="GO_Central"/>
</dbReference>
<protein>
    <submittedName>
        <fullName evidence="4">Uncharacterized protein</fullName>
    </submittedName>
</protein>
<dbReference type="VEuPathDB" id="TrichDB:TVAGG3_0563160"/>
<dbReference type="KEGG" id="tva:4754740"/>
<dbReference type="PROSITE" id="PS00678">
    <property type="entry name" value="WD_REPEATS_1"/>
    <property type="match status" value="1"/>
</dbReference>
<dbReference type="InterPro" id="IPR015943">
    <property type="entry name" value="WD40/YVTN_repeat-like_dom_sf"/>
</dbReference>
<evidence type="ECO:0000256" key="2">
    <source>
        <dbReference type="ARBA" id="ARBA00022737"/>
    </source>
</evidence>
<dbReference type="Proteomes" id="UP000001542">
    <property type="component" value="Unassembled WGS sequence"/>
</dbReference>
<dbReference type="PROSITE" id="PS50294">
    <property type="entry name" value="WD_REPEATS_REGION"/>
    <property type="match status" value="1"/>
</dbReference>
<dbReference type="InterPro" id="IPR001680">
    <property type="entry name" value="WD40_rpt"/>
</dbReference>
<dbReference type="Pfam" id="PF00400">
    <property type="entry name" value="WD40"/>
    <property type="match status" value="2"/>
</dbReference>
<reference evidence="4" key="1">
    <citation type="submission" date="2006-10" db="EMBL/GenBank/DDBJ databases">
        <authorList>
            <person name="Amadeo P."/>
            <person name="Zhao Q."/>
            <person name="Wortman J."/>
            <person name="Fraser-Liggett C."/>
            <person name="Carlton J."/>
        </authorList>
    </citation>
    <scope>NUCLEOTIDE SEQUENCE</scope>
    <source>
        <strain evidence="4">G3</strain>
    </source>
</reference>
<dbReference type="RefSeq" id="XP_001309893.1">
    <property type="nucleotide sequence ID" value="XM_001309892.1"/>
</dbReference>
<dbReference type="eggNOG" id="KOG0647">
    <property type="taxonomic scope" value="Eukaryota"/>
</dbReference>
<evidence type="ECO:0000256" key="3">
    <source>
        <dbReference type="PROSITE-ProRule" id="PRU00221"/>
    </source>
</evidence>
<evidence type="ECO:0000313" key="5">
    <source>
        <dbReference type="Proteomes" id="UP000001542"/>
    </source>
</evidence>
<reference evidence="4" key="2">
    <citation type="journal article" date="2007" name="Science">
        <title>Draft genome sequence of the sexually transmitted pathogen Trichomonas vaginalis.</title>
        <authorList>
            <person name="Carlton J.M."/>
            <person name="Hirt R.P."/>
            <person name="Silva J.C."/>
            <person name="Delcher A.L."/>
            <person name="Schatz M."/>
            <person name="Zhao Q."/>
            <person name="Wortman J.R."/>
            <person name="Bidwell S.L."/>
            <person name="Alsmark U.C.M."/>
            <person name="Besteiro S."/>
            <person name="Sicheritz-Ponten T."/>
            <person name="Noel C.J."/>
            <person name="Dacks J.B."/>
            <person name="Foster P.G."/>
            <person name="Simillion C."/>
            <person name="Van de Peer Y."/>
            <person name="Miranda-Saavedra D."/>
            <person name="Barton G.J."/>
            <person name="Westrop G.D."/>
            <person name="Mueller S."/>
            <person name="Dessi D."/>
            <person name="Fiori P.L."/>
            <person name="Ren Q."/>
            <person name="Paulsen I."/>
            <person name="Zhang H."/>
            <person name="Bastida-Corcuera F.D."/>
            <person name="Simoes-Barbosa A."/>
            <person name="Brown M.T."/>
            <person name="Hayes R.D."/>
            <person name="Mukherjee M."/>
            <person name="Okumura C.Y."/>
            <person name="Schneider R."/>
            <person name="Smith A.J."/>
            <person name="Vanacova S."/>
            <person name="Villalvazo M."/>
            <person name="Haas B.J."/>
            <person name="Pertea M."/>
            <person name="Feldblyum T.V."/>
            <person name="Utterback T.R."/>
            <person name="Shu C.L."/>
            <person name="Osoegawa K."/>
            <person name="de Jong P.J."/>
            <person name="Hrdy I."/>
            <person name="Horvathova L."/>
            <person name="Zubacova Z."/>
            <person name="Dolezal P."/>
            <person name="Malik S.B."/>
            <person name="Logsdon J.M. Jr."/>
            <person name="Henze K."/>
            <person name="Gupta A."/>
            <person name="Wang C.C."/>
            <person name="Dunne R.L."/>
            <person name="Upcroft J.A."/>
            <person name="Upcroft P."/>
            <person name="White O."/>
            <person name="Salzberg S.L."/>
            <person name="Tang P."/>
            <person name="Chiu C.-H."/>
            <person name="Lee Y.-S."/>
            <person name="Embley T.M."/>
            <person name="Coombs G.H."/>
            <person name="Mottram J.C."/>
            <person name="Tachezy J."/>
            <person name="Fraser-Liggett C.M."/>
            <person name="Johnson P.J."/>
        </authorList>
    </citation>
    <scope>NUCLEOTIDE SEQUENCE [LARGE SCALE GENOMIC DNA]</scope>
    <source>
        <strain evidence="4">G3</strain>
    </source>
</reference>
<evidence type="ECO:0000313" key="4">
    <source>
        <dbReference type="EMBL" id="EAX96963.1"/>
    </source>
</evidence>
<dbReference type="PROSITE" id="PS50082">
    <property type="entry name" value="WD_REPEATS_2"/>
    <property type="match status" value="1"/>
</dbReference>
<sequence>MSITLDNPPDETISDLAFSPSGNYIAASSWDGTARIWELNDTFTNQQYKFKASEKQEAITRIAWDPDGSKLYYGTTEAKIKSLDNVSGKTDEIANLAPCGRISGLKYSEVTGGLIAATARGYIILVFPDKSEPKLIFDPNASKTGASSMADLSIINIAVGQNYLFFIGNHTTPKPDLSPTDQVFYSGNLAPANGIFEVKPVNHQLTSQLMALAVSQDDQEWVIGSITGQIEYKSENDTETKVEKGHRNDTTKDMYAVNCLAFSPERPFIASGGGDSSIIFISPRNKRFKAIKGNGKTPTAIAFSYTNGALAIATGYDYSQGSSAYYKSKEQNAPEIIIKKLTQTDYV</sequence>
<dbReference type="SUPFAM" id="SSF50978">
    <property type="entry name" value="WD40 repeat-like"/>
    <property type="match status" value="1"/>
</dbReference>
<dbReference type="GO" id="GO:0005643">
    <property type="term" value="C:nuclear pore"/>
    <property type="evidence" value="ECO:0000318"/>
    <property type="project" value="GO_Central"/>
</dbReference>
<dbReference type="AlphaFoldDB" id="A2FDR3"/>
<dbReference type="InterPro" id="IPR036322">
    <property type="entry name" value="WD40_repeat_dom_sf"/>
</dbReference>
<dbReference type="GO" id="GO:0043130">
    <property type="term" value="F:ubiquitin binding"/>
    <property type="evidence" value="ECO:0000318"/>
    <property type="project" value="GO_Central"/>
</dbReference>
<name>A2FDR3_TRIV3</name>
<dbReference type="VEuPathDB" id="TrichDB:TVAG_414440"/>
<gene>
    <name evidence="4" type="ORF">TVAG_414440</name>
</gene>
<keyword evidence="5" id="KW-1185">Reference proteome</keyword>
<feature type="repeat" description="WD" evidence="3">
    <location>
        <begin position="13"/>
        <end position="47"/>
    </location>
</feature>
<dbReference type="Gene3D" id="2.130.10.10">
    <property type="entry name" value="YVTN repeat-like/Quinoprotein amine dehydrogenase"/>
    <property type="match status" value="1"/>
</dbReference>
<dbReference type="GO" id="GO:0003723">
    <property type="term" value="F:RNA binding"/>
    <property type="evidence" value="ECO:0000318"/>
    <property type="project" value="GO_Central"/>
</dbReference>
<dbReference type="FunFam" id="2.130.10.10:FF:002250">
    <property type="entry name" value="Uncharacterized protein"/>
    <property type="match status" value="1"/>
</dbReference>
<evidence type="ECO:0000256" key="1">
    <source>
        <dbReference type="ARBA" id="ARBA00022574"/>
    </source>
</evidence>
<dbReference type="SMR" id="A2FDR3"/>
<dbReference type="EMBL" id="DS113736">
    <property type="protein sequence ID" value="EAX96963.1"/>
    <property type="molecule type" value="Genomic_DNA"/>
</dbReference>
<dbReference type="SMART" id="SM00320">
    <property type="entry name" value="WD40"/>
    <property type="match status" value="3"/>
</dbReference>
<dbReference type="OrthoDB" id="256303at2759"/>
<dbReference type="InterPro" id="IPR019775">
    <property type="entry name" value="WD40_repeat_CS"/>
</dbReference>
<organism evidence="4 5">
    <name type="scientific">Trichomonas vaginalis (strain ATCC PRA-98 / G3)</name>
    <dbReference type="NCBI Taxonomy" id="412133"/>
    <lineage>
        <taxon>Eukaryota</taxon>
        <taxon>Metamonada</taxon>
        <taxon>Parabasalia</taxon>
        <taxon>Trichomonadida</taxon>
        <taxon>Trichomonadidae</taxon>
        <taxon>Trichomonas</taxon>
    </lineage>
</organism>
<dbReference type="PANTHER" id="PTHR10971">
    <property type="entry name" value="MRNA EXPORT FACTOR AND BUB3"/>
    <property type="match status" value="1"/>
</dbReference>
<accession>A2FDR3</accession>
<dbReference type="InParanoid" id="A2FDR3"/>
<dbReference type="GO" id="GO:0000972">
    <property type="term" value="P:transcription-dependent tethering of RNA polymerase II gene DNA at nuclear periphery"/>
    <property type="evidence" value="ECO:0000318"/>
    <property type="project" value="GO_Central"/>
</dbReference>
<proteinExistence type="predicted"/>
<dbReference type="STRING" id="5722.A2FDR3"/>
<keyword evidence="1 3" id="KW-0853">WD repeat</keyword>